<dbReference type="Gene3D" id="3.40.1280.30">
    <property type="match status" value="1"/>
</dbReference>
<feature type="region of interest" description="Disordered" evidence="9">
    <location>
        <begin position="330"/>
        <end position="410"/>
    </location>
</feature>
<dbReference type="GO" id="GO:0002939">
    <property type="term" value="P:tRNA N1-guanine methylation"/>
    <property type="evidence" value="ECO:0007669"/>
    <property type="project" value="TreeGrafter"/>
</dbReference>
<keyword evidence="12" id="KW-1185">Reference proteome</keyword>
<feature type="domain" description="SAM-dependent MTase TRM10-type" evidence="10">
    <location>
        <begin position="118"/>
        <end position="334"/>
    </location>
</feature>
<reference evidence="11 12" key="1">
    <citation type="submission" date="2016-07" db="EMBL/GenBank/DDBJ databases">
        <title>Pervasive Adenine N6-methylation of Active Genes in Fungi.</title>
        <authorList>
            <consortium name="DOE Joint Genome Institute"/>
            <person name="Mondo S.J."/>
            <person name="Dannebaum R.O."/>
            <person name="Kuo R.C."/>
            <person name="Labutti K."/>
            <person name="Haridas S."/>
            <person name="Kuo A."/>
            <person name="Salamov A."/>
            <person name="Ahrendt S.R."/>
            <person name="Lipzen A."/>
            <person name="Sullivan W."/>
            <person name="Andreopoulos W.B."/>
            <person name="Clum A."/>
            <person name="Lindquist E."/>
            <person name="Daum C."/>
            <person name="Ramamoorthy G.K."/>
            <person name="Gryganskyi A."/>
            <person name="Culley D."/>
            <person name="Magnuson J.K."/>
            <person name="James T.Y."/>
            <person name="O'Malley M.A."/>
            <person name="Stajich J.E."/>
            <person name="Spatafora J.W."/>
            <person name="Visel A."/>
            <person name="Grigoriev I.V."/>
        </authorList>
    </citation>
    <scope>NUCLEOTIDE SEQUENCE [LARGE SCALE GENOMIC DNA]</scope>
    <source>
        <strain evidence="11 12">PL171</strain>
    </source>
</reference>
<comment type="catalytic activity">
    <reaction evidence="8">
        <text>guanosine(9) in tRNA + S-adenosyl-L-methionine = N(1)-methylguanosine(9) in tRNA + S-adenosyl-L-homocysteine + H(+)</text>
        <dbReference type="Rhea" id="RHEA:43156"/>
        <dbReference type="Rhea" id="RHEA-COMP:10367"/>
        <dbReference type="Rhea" id="RHEA-COMP:10368"/>
        <dbReference type="ChEBI" id="CHEBI:15378"/>
        <dbReference type="ChEBI" id="CHEBI:57856"/>
        <dbReference type="ChEBI" id="CHEBI:59789"/>
        <dbReference type="ChEBI" id="CHEBI:73542"/>
        <dbReference type="ChEBI" id="CHEBI:74269"/>
        <dbReference type="EC" id="2.1.1.221"/>
    </reaction>
</comment>
<feature type="compositionally biased region" description="Basic and acidic residues" evidence="9">
    <location>
        <begin position="399"/>
        <end position="410"/>
    </location>
</feature>
<dbReference type="GO" id="GO:0005634">
    <property type="term" value="C:nucleus"/>
    <property type="evidence" value="ECO:0007669"/>
    <property type="project" value="TreeGrafter"/>
</dbReference>
<dbReference type="CDD" id="cd18089">
    <property type="entry name" value="SPOUT_Trm10-like"/>
    <property type="match status" value="1"/>
</dbReference>
<proteinExistence type="predicted"/>
<dbReference type="STRING" id="765915.A0A1Y2HIH8"/>
<dbReference type="PANTHER" id="PTHR13563:SF13">
    <property type="entry name" value="TRNA METHYLTRANSFERASE 10 HOMOLOG A"/>
    <property type="match status" value="1"/>
</dbReference>
<evidence type="ECO:0000256" key="3">
    <source>
        <dbReference type="ARBA" id="ARBA00022603"/>
    </source>
</evidence>
<organism evidence="11 12">
    <name type="scientific">Catenaria anguillulae PL171</name>
    <dbReference type="NCBI Taxonomy" id="765915"/>
    <lineage>
        <taxon>Eukaryota</taxon>
        <taxon>Fungi</taxon>
        <taxon>Fungi incertae sedis</taxon>
        <taxon>Blastocladiomycota</taxon>
        <taxon>Blastocladiomycetes</taxon>
        <taxon>Blastocladiales</taxon>
        <taxon>Catenariaceae</taxon>
        <taxon>Catenaria</taxon>
    </lineage>
</organism>
<protein>
    <recommendedName>
        <fullName evidence="2">tRNA (guanine(9)-N1)-methyltransferase</fullName>
        <ecNumber evidence="1">2.1.1.221</ecNumber>
    </recommendedName>
    <alternativeName>
        <fullName evidence="7">tRNA methyltransferase 10</fullName>
    </alternativeName>
    <alternativeName>
        <fullName evidence="6">tRNA(m1G9)-methyltransferase</fullName>
    </alternativeName>
</protein>
<sequence>MNQNTSDFPRNRPGVPASASVGAAKPADQSAVANVNAQVQVGDAEGDDDAPIELEGAFKVLSEEELSQLSKSARRRYAKDLAFYESKAKRLEKRALERQRIKEKRKERREAGLPPRPVKRFNKDRVPTGVRVIIDMDFPGHMMQLKDAKSLCKQISFCYSNNRKNDVSVDLMATGMSSAMEDILKSQFPTFRNWEDVRYMDMLAPESNAATSSTTVPLSDSTESNLPPPPSIPKSSLVYLTGDSPNVLTSFEPGKTYIIGGLVDHNKFKKLCLNRAEEQGIAHAQLPIGEHIKLVSRRVLAVNHCFEIIIKVLENGGDWGKALAEVMPERKVKERTKGRGRGAKRSGEDGQQDAQGGEGEDDDEQEDDEQQGQGGVKRQRSSSPEASGDVERANGGGSEDERPAEKRAKK</sequence>
<feature type="compositionally biased region" description="Polar residues" evidence="9">
    <location>
        <begin position="210"/>
        <end position="225"/>
    </location>
</feature>
<feature type="region of interest" description="Disordered" evidence="9">
    <location>
        <begin position="1"/>
        <end position="34"/>
    </location>
</feature>
<dbReference type="AlphaFoldDB" id="A0A1Y2HIH8"/>
<gene>
    <name evidence="11" type="ORF">BCR44DRAFT_155945</name>
</gene>
<keyword evidence="3 11" id="KW-0489">Methyltransferase</keyword>
<evidence type="ECO:0000256" key="7">
    <source>
        <dbReference type="ARBA" id="ARBA00032166"/>
    </source>
</evidence>
<dbReference type="GO" id="GO:0000049">
    <property type="term" value="F:tRNA binding"/>
    <property type="evidence" value="ECO:0007669"/>
    <property type="project" value="TreeGrafter"/>
</dbReference>
<dbReference type="PROSITE" id="PS51675">
    <property type="entry name" value="SAM_MT_TRM10"/>
    <property type="match status" value="1"/>
</dbReference>
<evidence type="ECO:0000313" key="11">
    <source>
        <dbReference type="EMBL" id="ORZ34400.1"/>
    </source>
</evidence>
<dbReference type="InterPro" id="IPR028564">
    <property type="entry name" value="MT_TRM10-typ"/>
</dbReference>
<evidence type="ECO:0000256" key="9">
    <source>
        <dbReference type="SAM" id="MobiDB-lite"/>
    </source>
</evidence>
<dbReference type="Proteomes" id="UP000193411">
    <property type="component" value="Unassembled WGS sequence"/>
</dbReference>
<evidence type="ECO:0000256" key="5">
    <source>
        <dbReference type="ARBA" id="ARBA00022691"/>
    </source>
</evidence>
<dbReference type="OrthoDB" id="278300at2759"/>
<feature type="compositionally biased region" description="Acidic residues" evidence="9">
    <location>
        <begin position="358"/>
        <end position="370"/>
    </location>
</feature>
<evidence type="ECO:0000259" key="10">
    <source>
        <dbReference type="PROSITE" id="PS51675"/>
    </source>
</evidence>
<comment type="caution">
    <text evidence="11">The sequence shown here is derived from an EMBL/GenBank/DDBJ whole genome shotgun (WGS) entry which is preliminary data.</text>
</comment>
<dbReference type="EC" id="2.1.1.221" evidence="1"/>
<feature type="region of interest" description="Disordered" evidence="9">
    <location>
        <begin position="210"/>
        <end position="232"/>
    </location>
</feature>
<evidence type="ECO:0000256" key="4">
    <source>
        <dbReference type="ARBA" id="ARBA00022679"/>
    </source>
</evidence>
<dbReference type="PANTHER" id="PTHR13563">
    <property type="entry name" value="TRNA (GUANINE-9-) METHYLTRANSFERASE"/>
    <property type="match status" value="1"/>
</dbReference>
<keyword evidence="4 11" id="KW-0808">Transferase</keyword>
<keyword evidence="5" id="KW-0949">S-adenosyl-L-methionine</keyword>
<dbReference type="InterPro" id="IPR007356">
    <property type="entry name" value="tRNA_m1G_MeTrfase_euk"/>
</dbReference>
<evidence type="ECO:0000256" key="1">
    <source>
        <dbReference type="ARBA" id="ARBA00012797"/>
    </source>
</evidence>
<evidence type="ECO:0000256" key="8">
    <source>
        <dbReference type="ARBA" id="ARBA00048434"/>
    </source>
</evidence>
<dbReference type="GO" id="GO:0052905">
    <property type="term" value="F:tRNA (guanosine(9)-N1)-methyltransferase activity"/>
    <property type="evidence" value="ECO:0007669"/>
    <property type="project" value="UniProtKB-EC"/>
</dbReference>
<dbReference type="EMBL" id="MCFL01000028">
    <property type="protein sequence ID" value="ORZ34400.1"/>
    <property type="molecule type" value="Genomic_DNA"/>
</dbReference>
<feature type="region of interest" description="Disordered" evidence="9">
    <location>
        <begin position="96"/>
        <end position="122"/>
    </location>
</feature>
<dbReference type="InterPro" id="IPR038459">
    <property type="entry name" value="MT_TRM10-typ_sf"/>
</dbReference>
<evidence type="ECO:0000313" key="12">
    <source>
        <dbReference type="Proteomes" id="UP000193411"/>
    </source>
</evidence>
<name>A0A1Y2HIH8_9FUNG</name>
<accession>A0A1Y2HIH8</accession>
<evidence type="ECO:0000256" key="2">
    <source>
        <dbReference type="ARBA" id="ARBA00020451"/>
    </source>
</evidence>
<evidence type="ECO:0000256" key="6">
    <source>
        <dbReference type="ARBA" id="ARBA00031792"/>
    </source>
</evidence>